<reference evidence="1 2" key="1">
    <citation type="journal article" date="2014" name="Curr. Microbiol.">
        <title>Spirosoma radiotolerans sp. nov., a gamma-radiation-resistant bacterium isolated from gamma ray-irradiated soil.</title>
        <authorList>
            <person name="Lee J.J."/>
            <person name="Srinivasan S."/>
            <person name="Lim S."/>
            <person name="Joe M."/>
            <person name="Im S."/>
            <person name="Bae S.I."/>
            <person name="Park K.R."/>
            <person name="Han J.H."/>
            <person name="Park S.H."/>
            <person name="Joo B.M."/>
            <person name="Park S.J."/>
            <person name="Kim M.K."/>
        </authorList>
    </citation>
    <scope>NUCLEOTIDE SEQUENCE [LARGE SCALE GENOMIC DNA]</scope>
    <source>
        <strain evidence="1 2">DG5A</strain>
    </source>
</reference>
<dbReference type="PATRIC" id="fig|1379870.5.peg.2041"/>
<proteinExistence type="predicted"/>
<dbReference type="EMBL" id="CP010429">
    <property type="protein sequence ID" value="AKD55087.1"/>
    <property type="molecule type" value="Genomic_DNA"/>
</dbReference>
<dbReference type="STRING" id="1379870.SD10_09375"/>
<sequence>MKNIGIAILLLLAVTSCLPSKVDKKDPEPELAGTYQMTSFIYNGATVIPKQGVTGSVNVVKDSDTQISISLSTTTNGQTSSGDLGSVSISKSSGSGYDIVESGVRFGSIDGTTFTLAYSDNTGSFSISARK</sequence>
<dbReference type="OrthoDB" id="962033at2"/>
<evidence type="ECO:0008006" key="3">
    <source>
        <dbReference type="Google" id="ProtNLM"/>
    </source>
</evidence>
<dbReference type="HOGENOM" id="CLU_1926250_0_0_10"/>
<organism evidence="1 2">
    <name type="scientific">Spirosoma radiotolerans</name>
    <dbReference type="NCBI Taxonomy" id="1379870"/>
    <lineage>
        <taxon>Bacteria</taxon>
        <taxon>Pseudomonadati</taxon>
        <taxon>Bacteroidota</taxon>
        <taxon>Cytophagia</taxon>
        <taxon>Cytophagales</taxon>
        <taxon>Cytophagaceae</taxon>
        <taxon>Spirosoma</taxon>
    </lineage>
</organism>
<protein>
    <recommendedName>
        <fullName evidence="3">Lipocalin-like domain-containing protein</fullName>
    </recommendedName>
</protein>
<dbReference type="AlphaFoldDB" id="A0A0E3V6J9"/>
<evidence type="ECO:0000313" key="2">
    <source>
        <dbReference type="Proteomes" id="UP000033054"/>
    </source>
</evidence>
<keyword evidence="2" id="KW-1185">Reference proteome</keyword>
<accession>A0A0E3V6J9</accession>
<dbReference type="PROSITE" id="PS51257">
    <property type="entry name" value="PROKAR_LIPOPROTEIN"/>
    <property type="match status" value="1"/>
</dbReference>
<name>A0A0E3V6J9_9BACT</name>
<dbReference type="KEGG" id="srd:SD10_09375"/>
<evidence type="ECO:0000313" key="1">
    <source>
        <dbReference type="EMBL" id="AKD55087.1"/>
    </source>
</evidence>
<gene>
    <name evidence="1" type="ORF">SD10_09375</name>
</gene>
<dbReference type="RefSeq" id="WP_046573569.1">
    <property type="nucleotide sequence ID" value="NZ_CP010429.1"/>
</dbReference>
<dbReference type="Proteomes" id="UP000033054">
    <property type="component" value="Chromosome"/>
</dbReference>